<evidence type="ECO:0000313" key="1">
    <source>
        <dbReference type="EMBL" id="QPC81689.1"/>
    </source>
</evidence>
<dbReference type="Proteomes" id="UP000594468">
    <property type="component" value="Chromosome"/>
</dbReference>
<organism evidence="1 2">
    <name type="scientific">Phototrophicus methaneseepsis</name>
    <dbReference type="NCBI Taxonomy" id="2710758"/>
    <lineage>
        <taxon>Bacteria</taxon>
        <taxon>Bacillati</taxon>
        <taxon>Chloroflexota</taxon>
        <taxon>Candidatus Thermofontia</taxon>
        <taxon>Phototrophicales</taxon>
        <taxon>Phototrophicaceae</taxon>
        <taxon>Phototrophicus</taxon>
    </lineage>
</organism>
<protein>
    <submittedName>
        <fullName evidence="1">Uncharacterized protein</fullName>
    </submittedName>
</protein>
<dbReference type="EMBL" id="CP062983">
    <property type="protein sequence ID" value="QPC81689.1"/>
    <property type="molecule type" value="Genomic_DNA"/>
</dbReference>
<name>A0A7S8IDT8_9CHLR</name>
<evidence type="ECO:0000313" key="2">
    <source>
        <dbReference type="Proteomes" id="UP000594468"/>
    </source>
</evidence>
<dbReference type="AlphaFoldDB" id="A0A7S8IDT8"/>
<dbReference type="KEGG" id="pmet:G4Y79_18640"/>
<sequence length="90" mass="9709">MFNTGLYPDGGIEILRDCLVAAAPLDLLGMRLLQTCPQPGLYPTDLPRETLKEAVSEIVDYTGRCTAVARRLSHLAPISLITVPVLGFGL</sequence>
<reference evidence="1 2" key="1">
    <citation type="submission" date="2020-02" db="EMBL/GenBank/DDBJ databases">
        <authorList>
            <person name="Zheng R.K."/>
            <person name="Sun C.M."/>
        </authorList>
    </citation>
    <scope>NUCLEOTIDE SEQUENCE [LARGE SCALE GENOMIC DNA]</scope>
    <source>
        <strain evidence="2">rifampicinis</strain>
    </source>
</reference>
<accession>A0A7S8IDT8</accession>
<gene>
    <name evidence="1" type="ORF">G4Y79_18640</name>
</gene>
<dbReference type="RefSeq" id="WP_195169760.1">
    <property type="nucleotide sequence ID" value="NZ_CP062983.1"/>
</dbReference>
<proteinExistence type="predicted"/>
<keyword evidence="2" id="KW-1185">Reference proteome</keyword>